<dbReference type="AlphaFoldDB" id="A0A1D1UEM4"/>
<feature type="region of interest" description="Disordered" evidence="1">
    <location>
        <begin position="1"/>
        <end position="37"/>
    </location>
</feature>
<name>A0A1D1UEM4_RAMVA</name>
<evidence type="ECO:0000313" key="3">
    <source>
        <dbReference type="Proteomes" id="UP000186922"/>
    </source>
</evidence>
<protein>
    <submittedName>
        <fullName evidence="2">Uncharacterized protein</fullName>
    </submittedName>
</protein>
<reference evidence="2 3" key="1">
    <citation type="journal article" date="2016" name="Nat. Commun.">
        <title>Extremotolerant tardigrade genome and improved radiotolerance of human cultured cells by tardigrade-unique protein.</title>
        <authorList>
            <person name="Hashimoto T."/>
            <person name="Horikawa D.D."/>
            <person name="Saito Y."/>
            <person name="Kuwahara H."/>
            <person name="Kozuka-Hata H."/>
            <person name="Shin-I T."/>
            <person name="Minakuchi Y."/>
            <person name="Ohishi K."/>
            <person name="Motoyama A."/>
            <person name="Aizu T."/>
            <person name="Enomoto A."/>
            <person name="Kondo K."/>
            <person name="Tanaka S."/>
            <person name="Hara Y."/>
            <person name="Koshikawa S."/>
            <person name="Sagara H."/>
            <person name="Miura T."/>
            <person name="Yokobori S."/>
            <person name="Miyagawa K."/>
            <person name="Suzuki Y."/>
            <person name="Kubo T."/>
            <person name="Oyama M."/>
            <person name="Kohara Y."/>
            <person name="Fujiyama A."/>
            <person name="Arakawa K."/>
            <person name="Katayama T."/>
            <person name="Toyoda A."/>
            <person name="Kunieda T."/>
        </authorList>
    </citation>
    <scope>NUCLEOTIDE SEQUENCE [LARGE SCALE GENOMIC DNA]</scope>
    <source>
        <strain evidence="2 3">YOKOZUNA-1</strain>
    </source>
</reference>
<organism evidence="2 3">
    <name type="scientific">Ramazzottius varieornatus</name>
    <name type="common">Water bear</name>
    <name type="synonym">Tardigrade</name>
    <dbReference type="NCBI Taxonomy" id="947166"/>
    <lineage>
        <taxon>Eukaryota</taxon>
        <taxon>Metazoa</taxon>
        <taxon>Ecdysozoa</taxon>
        <taxon>Tardigrada</taxon>
        <taxon>Eutardigrada</taxon>
        <taxon>Parachela</taxon>
        <taxon>Hypsibioidea</taxon>
        <taxon>Ramazzottiidae</taxon>
        <taxon>Ramazzottius</taxon>
    </lineage>
</organism>
<keyword evidence="3" id="KW-1185">Reference proteome</keyword>
<dbReference type="EMBL" id="BDGG01000001">
    <property type="protein sequence ID" value="GAU88086.1"/>
    <property type="molecule type" value="Genomic_DNA"/>
</dbReference>
<evidence type="ECO:0000256" key="1">
    <source>
        <dbReference type="SAM" id="MobiDB-lite"/>
    </source>
</evidence>
<gene>
    <name evidence="2" type="primary">RvY_00847-1</name>
    <name evidence="2" type="synonym">RvY_00847.1</name>
    <name evidence="2" type="ORF">RvY_00847</name>
</gene>
<comment type="caution">
    <text evidence="2">The sequence shown here is derived from an EMBL/GenBank/DDBJ whole genome shotgun (WGS) entry which is preliminary data.</text>
</comment>
<feature type="compositionally biased region" description="Acidic residues" evidence="1">
    <location>
        <begin position="27"/>
        <end position="37"/>
    </location>
</feature>
<evidence type="ECO:0000313" key="2">
    <source>
        <dbReference type="EMBL" id="GAU88086.1"/>
    </source>
</evidence>
<proteinExistence type="predicted"/>
<sequence>MTRPAKSGKASLSWKMTSGESIRDWIGTEDGDPQPPA</sequence>
<dbReference type="Proteomes" id="UP000186922">
    <property type="component" value="Unassembled WGS sequence"/>
</dbReference>
<accession>A0A1D1UEM4</accession>